<dbReference type="RefSeq" id="XP_012799638.3">
    <property type="nucleotide sequence ID" value="XM_012944184.3"/>
</dbReference>
<organism evidence="3 4">
    <name type="scientific">Schistosoma haematobium</name>
    <name type="common">Blood fluke</name>
    <dbReference type="NCBI Taxonomy" id="6185"/>
    <lineage>
        <taxon>Eukaryota</taxon>
        <taxon>Metazoa</taxon>
        <taxon>Spiralia</taxon>
        <taxon>Lophotrochozoa</taxon>
        <taxon>Platyhelminthes</taxon>
        <taxon>Trematoda</taxon>
        <taxon>Digenea</taxon>
        <taxon>Strigeidida</taxon>
        <taxon>Schistosomatoidea</taxon>
        <taxon>Schistosomatidae</taxon>
        <taxon>Schistosoma</taxon>
    </lineage>
</organism>
<dbReference type="GeneID" id="24595573"/>
<keyword evidence="4" id="KW-1185">Reference proteome</keyword>
<evidence type="ECO:0000313" key="3">
    <source>
        <dbReference type="EMBL" id="KAH9596610.1"/>
    </source>
</evidence>
<evidence type="ECO:0000256" key="1">
    <source>
        <dbReference type="SAM" id="MobiDB-lite"/>
    </source>
</evidence>
<feature type="region of interest" description="Disordered" evidence="1">
    <location>
        <begin position="1245"/>
        <end position="1271"/>
    </location>
</feature>
<feature type="compositionally biased region" description="Basic and acidic residues" evidence="1">
    <location>
        <begin position="1249"/>
        <end position="1271"/>
    </location>
</feature>
<dbReference type="InterPro" id="IPR036352">
    <property type="entry name" value="Semap_dom_sf"/>
</dbReference>
<dbReference type="SUPFAM" id="SSF101912">
    <property type="entry name" value="Sema domain"/>
    <property type="match status" value="1"/>
</dbReference>
<keyword evidence="2" id="KW-0812">Transmembrane</keyword>
<protein>
    <recommendedName>
        <fullName evidence="5">Sema domain-containing protein</fullName>
    </recommendedName>
</protein>
<name>A0A922LZJ6_SCHHA</name>
<proteinExistence type="predicted"/>
<reference evidence="3" key="4">
    <citation type="journal article" date="2022" name="PLoS Pathog.">
        <title>Chromosome-level genome of Schistosoma haematobium underpins genome-wide explorations of molecular variation.</title>
        <authorList>
            <person name="Stroehlein A.J."/>
            <person name="Korhonen P.K."/>
            <person name="Lee V.V."/>
            <person name="Ralph S.A."/>
            <person name="Mentink-Kane M."/>
            <person name="You H."/>
            <person name="McManus D.P."/>
            <person name="Tchuente L.T."/>
            <person name="Stothard J.R."/>
            <person name="Kaur P."/>
            <person name="Dudchenko O."/>
            <person name="Aiden E.L."/>
            <person name="Yang B."/>
            <person name="Yang H."/>
            <person name="Emery A.M."/>
            <person name="Webster B.L."/>
            <person name="Brindley P.J."/>
            <person name="Rollinson D."/>
            <person name="Chang B.C.H."/>
            <person name="Gasser R.B."/>
            <person name="Young N.D."/>
        </authorList>
    </citation>
    <scope>NUCLEOTIDE SEQUENCE</scope>
</reference>
<gene>
    <name evidence="3" type="ORF">MS3_00010230</name>
</gene>
<evidence type="ECO:0008006" key="5">
    <source>
        <dbReference type="Google" id="ProtNLM"/>
    </source>
</evidence>
<sequence length="1271" mass="146678">MNNLCNSRESFKIMEWETSYSTFKITSAFRTSTTFTGNNCTSHQINIYFVCGTNQIRRYTLIQSNVLHFEELGMICSFWREEESTSKYRPNTWVQLNNLPYDKQTIHPGLIAASRLALFSNYLSSTDGYSLVAANVQHEAAPDLIGPQIYAFGPKGQLSDAFKKSEKLQQYDCNYHYNITSKRKLTKQNSQFFDGWRSNSYSKLWFGENVQFLSINNVNSKYFYIIFTEQDISAPYTAYEGSLPSDKPLVMRSEGPEFSPQLDHKCILSTPELSNQHKNSDNLSNIGSTITRIGRVCQHDPGSKLSASILPNGGGVFTTFRKTQLVCRAYSSESVHQRETNHHQSYDKFNGQENTKDGYFNEQKITNEKNYLEFNRAIAVSEIVPTGDMTDHVFYALMTTTDSISGLYALCAFNLNSVDQNLNTDHLIKFKQSNNAYNGLSRMVWRDNNNNTETNSSSTHYSYYKYTSKWTVDVVSPSKMTKEIMRTSKECPSQSLPDYYSQFATLHPLVGTSVWALNMINAVENQTTTTTNESITLLKQPGKALKIFTMNDLSNETIISKEIPIDFKVHWANSIQDNSESDIIHMVTNQNKIFTIETGIKLKQQIVYHRNFKFQLNSNILNTINYFIKTNKNKTFQIIDQFTIINDINNNNYIIQSIYKCNISSMLSVSMKLIHTNKKTENSINTNQLNEKILKQNKMIHFYPNKILCDTYFLCKNCQLINKHYCKWNDDNHSCLLNDRSVRSSIIRFSMIFLDYNKFWALLRETHSKADFIEFQNYGNSSYSQLKSMDSNLYRFCNNDNYDDEVYINQPKRYHLLRSFSNESNANNIISKRQITEVKFPNDELVIIHEPTPSMINTKTIKYNKHMNANNQSHGNHNETEFNYKSLYNHIFNGILILSILIICIPLSIICGYLIGNKNYLKQYTVYNKVKRLLHHHQHQPNYYRSSSASSFSSSTFHNRYNPYIDLSNDQLEMFHSNCNEHHYHQNYCQCSQQCLQKTISGRNEYANDKNNKGDFVNSQNHSNNMNTIASNNNNNNNNNKTVRILQNLLEKRNTTIHGCFYYHYNDDDQSNETSNEIMSNKYILKPNQQSSTRTTNNVHLYYTTDKHTNSIDNYIKSRHIKVNPLIAVSVISENLPHKNTFTRNSTKISSLASASCFSSLQTSNTTTSVTVTTNMFASTTTTTTTITTQFTSASCCTPTQSSRLFQQRFQSSVGFKSPNNYLVTNNNNSNQHYYTYVTMKSSGTAMEHNNDSSRLKSENRLRTNNDGEMF</sequence>
<dbReference type="Gene3D" id="2.130.10.10">
    <property type="entry name" value="YVTN repeat-like/Quinoprotein amine dehydrogenase"/>
    <property type="match status" value="1"/>
</dbReference>
<reference evidence="3" key="1">
    <citation type="journal article" date="2012" name="Nat. Genet.">
        <title>Whole-genome sequence of Schistosoma haematobium.</title>
        <authorList>
            <person name="Young N.D."/>
            <person name="Jex A.R."/>
            <person name="Li B."/>
            <person name="Liu S."/>
            <person name="Yang L."/>
            <person name="Xiong Z."/>
            <person name="Li Y."/>
            <person name="Cantacessi C."/>
            <person name="Hall R.S."/>
            <person name="Xu X."/>
            <person name="Chen F."/>
            <person name="Wu X."/>
            <person name="Zerlotini A."/>
            <person name="Oliveira G."/>
            <person name="Hofmann A."/>
            <person name="Zhang G."/>
            <person name="Fang X."/>
            <person name="Kang Y."/>
            <person name="Campbell B.E."/>
            <person name="Loukas A."/>
            <person name="Ranganathan S."/>
            <person name="Rollinson D."/>
            <person name="Rinaldi G."/>
            <person name="Brindley P.J."/>
            <person name="Yang H."/>
            <person name="Wang J."/>
            <person name="Wang J."/>
            <person name="Gasser R.B."/>
        </authorList>
    </citation>
    <scope>NUCLEOTIDE SEQUENCE</scope>
</reference>
<accession>A0A922LZJ6</accession>
<dbReference type="KEGG" id="shx:MS3_00010230"/>
<evidence type="ECO:0000313" key="4">
    <source>
        <dbReference type="Proteomes" id="UP000471633"/>
    </source>
</evidence>
<dbReference type="AlphaFoldDB" id="A0A922LZJ6"/>
<reference evidence="3" key="3">
    <citation type="submission" date="2021-06" db="EMBL/GenBank/DDBJ databases">
        <title>Chromosome-level genome assembly for S. haematobium.</title>
        <authorList>
            <person name="Stroehlein A.J."/>
        </authorList>
    </citation>
    <scope>NUCLEOTIDE SEQUENCE</scope>
</reference>
<keyword evidence="2" id="KW-1133">Transmembrane helix</keyword>
<evidence type="ECO:0000256" key="2">
    <source>
        <dbReference type="SAM" id="Phobius"/>
    </source>
</evidence>
<keyword evidence="2" id="KW-0472">Membrane</keyword>
<reference evidence="3" key="2">
    <citation type="journal article" date="2019" name="Gigascience">
        <title>High-quality Schistosoma haematobium genome achieved by single-molecule and long-range sequencing.</title>
        <authorList>
            <person name="Stroehlein A.J."/>
            <person name="Korhonen P.K."/>
            <person name="Chong T.M."/>
            <person name="Lim Y.L."/>
            <person name="Chan K.G."/>
            <person name="Webster B."/>
            <person name="Rollinson D."/>
            <person name="Brindley P.J."/>
            <person name="Gasser R.B."/>
            <person name="Young N.D."/>
        </authorList>
    </citation>
    <scope>NUCLEOTIDE SEQUENCE</scope>
</reference>
<feature type="transmembrane region" description="Helical" evidence="2">
    <location>
        <begin position="891"/>
        <end position="915"/>
    </location>
</feature>
<dbReference type="CTD" id="24595573"/>
<dbReference type="EMBL" id="AMPZ03000001">
    <property type="protein sequence ID" value="KAH9596610.1"/>
    <property type="molecule type" value="Genomic_DNA"/>
</dbReference>
<comment type="caution">
    <text evidence="3">The sequence shown here is derived from an EMBL/GenBank/DDBJ whole genome shotgun (WGS) entry which is preliminary data.</text>
</comment>
<dbReference type="Proteomes" id="UP000471633">
    <property type="component" value="Unassembled WGS sequence"/>
</dbReference>
<dbReference type="InterPro" id="IPR015943">
    <property type="entry name" value="WD40/YVTN_repeat-like_dom_sf"/>
</dbReference>